<evidence type="ECO:0000256" key="1">
    <source>
        <dbReference type="SAM" id="Coils"/>
    </source>
</evidence>
<proteinExistence type="predicted"/>
<evidence type="ECO:0000313" key="3">
    <source>
        <dbReference type="EMBL" id="JAC62208.1"/>
    </source>
</evidence>
<accession>A0A061QR95</accession>
<reference evidence="3" key="1">
    <citation type="submission" date="2014-05" db="EMBL/GenBank/DDBJ databases">
        <title>The transcriptome of the halophilic microalga Tetraselmis sp. GSL018 isolated from the Great Salt Lake, Utah.</title>
        <authorList>
            <person name="Jinkerson R.E."/>
            <person name="D'Adamo S."/>
            <person name="Posewitz M.C."/>
        </authorList>
    </citation>
    <scope>NUCLEOTIDE SEQUENCE</scope>
    <source>
        <strain evidence="3">GSL018</strain>
    </source>
</reference>
<evidence type="ECO:0000256" key="2">
    <source>
        <dbReference type="SAM" id="MobiDB-lite"/>
    </source>
</evidence>
<keyword evidence="1" id="KW-0175">Coiled coil</keyword>
<feature type="non-terminal residue" evidence="3">
    <location>
        <position position="147"/>
    </location>
</feature>
<sequence>MTARRSPTVNFQLSTAEAKFQPSKHAFKPTNLVLVISGALGTGTQRPTSFGIIRPPAETVQPEPCHGDWPETSAPAANGDGPLHSPDTARLKAQVSQLKAELINATQSHEEEMERVDSQHRMEVGALTADLEATRRQAAAQEGAGDE</sequence>
<feature type="region of interest" description="Disordered" evidence="2">
    <location>
        <begin position="47"/>
        <end position="87"/>
    </location>
</feature>
<protein>
    <submittedName>
        <fullName evidence="3">Uncharacterized protein</fullName>
    </submittedName>
</protein>
<feature type="coiled-coil region" evidence="1">
    <location>
        <begin position="88"/>
        <end position="119"/>
    </location>
</feature>
<gene>
    <name evidence="3" type="ORF">TSPGSL018_23969</name>
</gene>
<dbReference type="AlphaFoldDB" id="A0A061QR95"/>
<dbReference type="EMBL" id="GBEZ01024817">
    <property type="protein sequence ID" value="JAC62208.1"/>
    <property type="molecule type" value="Transcribed_RNA"/>
</dbReference>
<name>A0A061QR95_9CHLO</name>
<organism evidence="3">
    <name type="scientific">Tetraselmis sp. GSL018</name>
    <dbReference type="NCBI Taxonomy" id="582737"/>
    <lineage>
        <taxon>Eukaryota</taxon>
        <taxon>Viridiplantae</taxon>
        <taxon>Chlorophyta</taxon>
        <taxon>core chlorophytes</taxon>
        <taxon>Chlorodendrophyceae</taxon>
        <taxon>Chlorodendrales</taxon>
        <taxon>Chlorodendraceae</taxon>
        <taxon>Tetraselmis</taxon>
    </lineage>
</organism>